<comment type="caution">
    <text evidence="1">The sequence shown here is derived from an EMBL/GenBank/DDBJ whole genome shotgun (WGS) entry which is preliminary data.</text>
</comment>
<dbReference type="Proteomes" id="UP000093510">
    <property type="component" value="Unassembled WGS sequence"/>
</dbReference>
<evidence type="ECO:0000313" key="1">
    <source>
        <dbReference type="EMBL" id="OCB77952.1"/>
    </source>
</evidence>
<protein>
    <submittedName>
        <fullName evidence="1">Uncharacterized protein</fullName>
    </submittedName>
</protein>
<proteinExistence type="predicted"/>
<sequence length="59" mass="7028">MKGQIKRSDIIDVRKEKTYKTVAKIAPYVFKFLRLFVGEEIASQLYMKTLIFFLLRNVK</sequence>
<organism evidence="1 2">
    <name type="scientific">Flavobacterium crassostreae</name>
    <dbReference type="NCBI Taxonomy" id="1763534"/>
    <lineage>
        <taxon>Bacteria</taxon>
        <taxon>Pseudomonadati</taxon>
        <taxon>Bacteroidota</taxon>
        <taxon>Flavobacteriia</taxon>
        <taxon>Flavobacteriales</taxon>
        <taxon>Flavobacteriaceae</taxon>
        <taxon>Flavobacterium</taxon>
    </lineage>
</organism>
<reference evidence="1 2" key="1">
    <citation type="submission" date="2016-03" db="EMBL/GenBank/DDBJ databases">
        <authorList>
            <person name="Ploux O."/>
        </authorList>
    </citation>
    <scope>NUCLEOTIDE SEQUENCE [LARGE SCALE GENOMIC DNA]</scope>
    <source>
        <strain evidence="1 2">LPB0076</strain>
    </source>
</reference>
<dbReference type="RefSeq" id="WP_066332330.1">
    <property type="nucleotide sequence ID" value="NZ_CP017688.1"/>
</dbReference>
<accession>A0A1B9E7M9</accession>
<evidence type="ECO:0000313" key="2">
    <source>
        <dbReference type="Proteomes" id="UP000093510"/>
    </source>
</evidence>
<name>A0A1B9E7M9_9FLAO</name>
<keyword evidence="2" id="KW-1185">Reference proteome</keyword>
<dbReference type="AlphaFoldDB" id="A0A1B9E7M9"/>
<dbReference type="STRING" id="1763534.GCA_001831475_02649"/>
<dbReference type="EMBL" id="LVEP01000013">
    <property type="protein sequence ID" value="OCB77952.1"/>
    <property type="molecule type" value="Genomic_DNA"/>
</dbReference>
<gene>
    <name evidence="1" type="ORF">LPBF_03120</name>
</gene>